<protein>
    <submittedName>
        <fullName evidence="1">Uncharacterized protein</fullName>
    </submittedName>
</protein>
<comment type="caution">
    <text evidence="1">The sequence shown here is derived from an EMBL/GenBank/DDBJ whole genome shotgun (WGS) entry which is preliminary data.</text>
</comment>
<sequence>MIPLIGVPATIAQGMSAYRDVFCREAGFEHVSRYISGLLLSQNKTLQGIHAQQVYPEGKAVSRRAMHEAVFEARWDSEVLMQQHRRQVGLRHQGCGREIISLDWTLSHHEEGEHIYGVKRAYDYVNHCMSRYQSVVTGVIANGQQIDGIAVEVQLPDFSEAERGYLRMTAQPSYEQMEQVKQRLLELLHYHKNRLAYRKRTEMVVDIVRQIEAEGQFPQADYAFDNGVLTLELTQLIEASGKHWVSEIECSRLILWNGQWRRVDAVATELRQQHLESFRPLQVHARNGELKFFWAFTKTLRLKRYGRKRLVIVHQQPDLSDPPRFLLSDALHWESARVIQTWSYRWACEIFHEFCASGDRLRVGSGAQSGSGQTPLSFKLRSAVAPPASHLSGQEIGKICVCQASANGGTAALQSDTGGLPAIAASD</sequence>
<dbReference type="InterPro" id="IPR012337">
    <property type="entry name" value="RNaseH-like_sf"/>
</dbReference>
<dbReference type="EMBL" id="JAMPKM010000015">
    <property type="protein sequence ID" value="MEP0819550.1"/>
    <property type="molecule type" value="Genomic_DNA"/>
</dbReference>
<name>A0ABV0JCN7_9CYAN</name>
<accession>A0ABV0JCN7</accession>
<keyword evidence="2" id="KW-1185">Reference proteome</keyword>
<proteinExistence type="predicted"/>
<reference evidence="1 2" key="1">
    <citation type="submission" date="2022-04" db="EMBL/GenBank/DDBJ databases">
        <title>Positive selection, recombination, and allopatry shape intraspecific diversity of widespread and dominant cyanobacteria.</title>
        <authorList>
            <person name="Wei J."/>
            <person name="Shu W."/>
            <person name="Hu C."/>
        </authorList>
    </citation>
    <scope>NUCLEOTIDE SEQUENCE [LARGE SCALE GENOMIC DNA]</scope>
    <source>
        <strain evidence="1 2">GB2-A4</strain>
    </source>
</reference>
<organism evidence="1 2">
    <name type="scientific">Trichocoleus desertorum GB2-A4</name>
    <dbReference type="NCBI Taxonomy" id="2933944"/>
    <lineage>
        <taxon>Bacteria</taxon>
        <taxon>Bacillati</taxon>
        <taxon>Cyanobacteriota</taxon>
        <taxon>Cyanophyceae</taxon>
        <taxon>Leptolyngbyales</taxon>
        <taxon>Trichocoleusaceae</taxon>
        <taxon>Trichocoleus</taxon>
    </lineage>
</organism>
<dbReference type="RefSeq" id="WP_242017056.1">
    <property type="nucleotide sequence ID" value="NZ_JAMPKM010000015.1"/>
</dbReference>
<evidence type="ECO:0000313" key="2">
    <source>
        <dbReference type="Proteomes" id="UP001464891"/>
    </source>
</evidence>
<gene>
    <name evidence="1" type="ORF">NC998_20850</name>
</gene>
<dbReference type="SUPFAM" id="SSF53098">
    <property type="entry name" value="Ribonuclease H-like"/>
    <property type="match status" value="1"/>
</dbReference>
<evidence type="ECO:0000313" key="1">
    <source>
        <dbReference type="EMBL" id="MEP0819550.1"/>
    </source>
</evidence>
<dbReference type="Proteomes" id="UP001464891">
    <property type="component" value="Unassembled WGS sequence"/>
</dbReference>